<reference evidence="1" key="2">
    <citation type="submission" date="2020-11" db="EMBL/GenBank/DDBJ databases">
        <authorList>
            <person name="McCartney M.A."/>
            <person name="Auch B."/>
            <person name="Kono T."/>
            <person name="Mallez S."/>
            <person name="Becker A."/>
            <person name="Gohl D.M."/>
            <person name="Silverstein K.A.T."/>
            <person name="Koren S."/>
            <person name="Bechman K.B."/>
            <person name="Herman A."/>
            <person name="Abrahante J.E."/>
            <person name="Garbe J."/>
        </authorList>
    </citation>
    <scope>NUCLEOTIDE SEQUENCE</scope>
    <source>
        <strain evidence="1">Duluth1</strain>
        <tissue evidence="1">Whole animal</tissue>
    </source>
</reference>
<sequence>MEVKVLCDAETIEAVAETVSTSLRSGLNVPHMIGDLEKPVHLYHWKTFLAQLFIPLKNIRKYQHFLIDAGKPGLVFCKTSEKSTVETHCLLNFKEC</sequence>
<organism evidence="1 2">
    <name type="scientific">Dreissena polymorpha</name>
    <name type="common">Zebra mussel</name>
    <name type="synonym">Mytilus polymorpha</name>
    <dbReference type="NCBI Taxonomy" id="45954"/>
    <lineage>
        <taxon>Eukaryota</taxon>
        <taxon>Metazoa</taxon>
        <taxon>Spiralia</taxon>
        <taxon>Lophotrochozoa</taxon>
        <taxon>Mollusca</taxon>
        <taxon>Bivalvia</taxon>
        <taxon>Autobranchia</taxon>
        <taxon>Heteroconchia</taxon>
        <taxon>Euheterodonta</taxon>
        <taxon>Imparidentia</taxon>
        <taxon>Neoheterodontei</taxon>
        <taxon>Myida</taxon>
        <taxon>Dreissenoidea</taxon>
        <taxon>Dreissenidae</taxon>
        <taxon>Dreissena</taxon>
    </lineage>
</organism>
<proteinExistence type="predicted"/>
<comment type="caution">
    <text evidence="1">The sequence shown here is derived from an EMBL/GenBank/DDBJ whole genome shotgun (WGS) entry which is preliminary data.</text>
</comment>
<keyword evidence="2" id="KW-1185">Reference proteome</keyword>
<evidence type="ECO:0000313" key="2">
    <source>
        <dbReference type="Proteomes" id="UP000828390"/>
    </source>
</evidence>
<dbReference type="Proteomes" id="UP000828390">
    <property type="component" value="Unassembled WGS sequence"/>
</dbReference>
<evidence type="ECO:0000313" key="1">
    <source>
        <dbReference type="EMBL" id="KAH3857372.1"/>
    </source>
</evidence>
<dbReference type="AlphaFoldDB" id="A0A9D4R878"/>
<reference evidence="1" key="1">
    <citation type="journal article" date="2019" name="bioRxiv">
        <title>The Genome of the Zebra Mussel, Dreissena polymorpha: A Resource for Invasive Species Research.</title>
        <authorList>
            <person name="McCartney M.A."/>
            <person name="Auch B."/>
            <person name="Kono T."/>
            <person name="Mallez S."/>
            <person name="Zhang Y."/>
            <person name="Obille A."/>
            <person name="Becker A."/>
            <person name="Abrahante J.E."/>
            <person name="Garbe J."/>
            <person name="Badalamenti J.P."/>
            <person name="Herman A."/>
            <person name="Mangelson H."/>
            <person name="Liachko I."/>
            <person name="Sullivan S."/>
            <person name="Sone E.D."/>
            <person name="Koren S."/>
            <person name="Silverstein K.A.T."/>
            <person name="Beckman K.B."/>
            <person name="Gohl D.M."/>
        </authorList>
    </citation>
    <scope>NUCLEOTIDE SEQUENCE</scope>
    <source>
        <strain evidence="1">Duluth1</strain>
        <tissue evidence="1">Whole animal</tissue>
    </source>
</reference>
<accession>A0A9D4R878</accession>
<protein>
    <submittedName>
        <fullName evidence="1">Uncharacterized protein</fullName>
    </submittedName>
</protein>
<dbReference type="EMBL" id="JAIWYP010000003">
    <property type="protein sequence ID" value="KAH3857372.1"/>
    <property type="molecule type" value="Genomic_DNA"/>
</dbReference>
<name>A0A9D4R878_DREPO</name>
<gene>
    <name evidence="1" type="ORF">DPMN_099979</name>
</gene>